<dbReference type="EMBL" id="JADCKL010000011">
    <property type="protein sequence ID" value="MBE5063861.1"/>
    <property type="molecule type" value="Genomic_DNA"/>
</dbReference>
<organism evidence="1 2">
    <name type="scientific">Claveliimonas monacensis</name>
    <dbReference type="NCBI Taxonomy" id="2779351"/>
    <lineage>
        <taxon>Bacteria</taxon>
        <taxon>Bacillati</taxon>
        <taxon>Bacillota</taxon>
        <taxon>Clostridia</taxon>
        <taxon>Lachnospirales</taxon>
        <taxon>Lachnospiraceae</taxon>
        <taxon>Claveliimonas</taxon>
    </lineage>
</organism>
<accession>A0ABR9RLK5</accession>
<evidence type="ECO:0000313" key="2">
    <source>
        <dbReference type="Proteomes" id="UP000758652"/>
    </source>
</evidence>
<sequence>MSNEKERDLISKEMDEDVEGFGYCSSSQSKCLTDCIGGTPALSNLN</sequence>
<evidence type="ECO:0000313" key="1">
    <source>
        <dbReference type="EMBL" id="MBE5063861.1"/>
    </source>
</evidence>
<name>A0ABR9RLK5_9FIRM</name>
<protein>
    <submittedName>
        <fullName evidence="1">Uncharacterized protein</fullName>
    </submittedName>
</protein>
<gene>
    <name evidence="1" type="ORF">INF30_11420</name>
</gene>
<comment type="caution">
    <text evidence="1">The sequence shown here is derived from an EMBL/GenBank/DDBJ whole genome shotgun (WGS) entry which is preliminary data.</text>
</comment>
<reference evidence="1 2" key="1">
    <citation type="submission" date="2020-10" db="EMBL/GenBank/DDBJ databases">
        <title>ChiBAC.</title>
        <authorList>
            <person name="Zenner C."/>
            <person name="Hitch T.C.A."/>
            <person name="Clavel T."/>
        </authorList>
    </citation>
    <scope>NUCLEOTIDE SEQUENCE [LARGE SCALE GENOMIC DNA]</scope>
    <source>
        <strain evidence="1 2">DSM 108991</strain>
    </source>
</reference>
<keyword evidence="2" id="KW-1185">Reference proteome</keyword>
<dbReference type="RefSeq" id="WP_226395272.1">
    <property type="nucleotide sequence ID" value="NZ_JADCKL010000011.1"/>
</dbReference>
<proteinExistence type="predicted"/>
<dbReference type="Proteomes" id="UP000758652">
    <property type="component" value="Unassembled WGS sequence"/>
</dbReference>